<keyword evidence="2" id="KW-0479">Metal-binding</keyword>
<keyword evidence="11" id="KW-1185">Reference proteome</keyword>
<keyword evidence="7" id="KW-0539">Nucleus</keyword>
<sequence length="277" mass="31643">MDQSRYWFQKGGTCLNSHGLSSFGESWEEQAFAEDLDAAGPLGGCIWPPRSYTCSFCRREFRSAQALGGHMNVHRRDRARLKQISSPNNSQNILEPNTSLGKCVLQNPNEICSPNFDLDQNPLFSSSGPSPRPSTFPINRPFTAHSVNQEQQKCTSILSWSKFESRKRFQIDDLGRRQDNTLTKVLLESNISTNSQKNDHQIEVNFNNKRKCETPIFKYKDDADDDSLIFKRRRIDHEALSIFPKDGDASESRLPLKRSPNSTLEYLDLELRLGDRP</sequence>
<evidence type="ECO:0000256" key="6">
    <source>
        <dbReference type="ARBA" id="ARBA00023163"/>
    </source>
</evidence>
<feature type="domain" description="C2H2-type" evidence="9">
    <location>
        <begin position="52"/>
        <end position="79"/>
    </location>
</feature>
<keyword evidence="6" id="KW-0804">Transcription</keyword>
<evidence type="ECO:0000313" key="10">
    <source>
        <dbReference type="EMBL" id="PWA44513.1"/>
    </source>
</evidence>
<evidence type="ECO:0000256" key="8">
    <source>
        <dbReference type="PROSITE-ProRule" id="PRU00042"/>
    </source>
</evidence>
<evidence type="ECO:0000256" key="1">
    <source>
        <dbReference type="ARBA" id="ARBA00004123"/>
    </source>
</evidence>
<accession>A0A2U1L690</accession>
<dbReference type="PANTHER" id="PTHR45801:SF119">
    <property type="entry name" value="ZINC FINGER PROTEIN 10-LIKE"/>
    <property type="match status" value="1"/>
</dbReference>
<evidence type="ECO:0000256" key="2">
    <source>
        <dbReference type="ARBA" id="ARBA00022723"/>
    </source>
</evidence>
<organism evidence="10 11">
    <name type="scientific">Artemisia annua</name>
    <name type="common">Sweet wormwood</name>
    <dbReference type="NCBI Taxonomy" id="35608"/>
    <lineage>
        <taxon>Eukaryota</taxon>
        <taxon>Viridiplantae</taxon>
        <taxon>Streptophyta</taxon>
        <taxon>Embryophyta</taxon>
        <taxon>Tracheophyta</taxon>
        <taxon>Spermatophyta</taxon>
        <taxon>Magnoliopsida</taxon>
        <taxon>eudicotyledons</taxon>
        <taxon>Gunneridae</taxon>
        <taxon>Pentapetalae</taxon>
        <taxon>asterids</taxon>
        <taxon>campanulids</taxon>
        <taxon>Asterales</taxon>
        <taxon>Asteraceae</taxon>
        <taxon>Asteroideae</taxon>
        <taxon>Anthemideae</taxon>
        <taxon>Artemisiinae</taxon>
        <taxon>Artemisia</taxon>
    </lineage>
</organism>
<reference evidence="10 11" key="1">
    <citation type="journal article" date="2018" name="Mol. Plant">
        <title>The genome of Artemisia annua provides insight into the evolution of Asteraceae family and artemisinin biosynthesis.</title>
        <authorList>
            <person name="Shen Q."/>
            <person name="Zhang L."/>
            <person name="Liao Z."/>
            <person name="Wang S."/>
            <person name="Yan T."/>
            <person name="Shi P."/>
            <person name="Liu M."/>
            <person name="Fu X."/>
            <person name="Pan Q."/>
            <person name="Wang Y."/>
            <person name="Lv Z."/>
            <person name="Lu X."/>
            <person name="Zhang F."/>
            <person name="Jiang W."/>
            <person name="Ma Y."/>
            <person name="Chen M."/>
            <person name="Hao X."/>
            <person name="Li L."/>
            <person name="Tang Y."/>
            <person name="Lv G."/>
            <person name="Zhou Y."/>
            <person name="Sun X."/>
            <person name="Brodelius P.E."/>
            <person name="Rose J.K.C."/>
            <person name="Tang K."/>
        </authorList>
    </citation>
    <scope>NUCLEOTIDE SEQUENCE [LARGE SCALE GENOMIC DNA]</scope>
    <source>
        <strain evidence="11">cv. Huhao1</strain>
        <tissue evidence="10">Leaf</tissue>
    </source>
</reference>
<keyword evidence="3 8" id="KW-0863">Zinc-finger</keyword>
<protein>
    <submittedName>
        <fullName evidence="10">Zinc finger, C2H2</fullName>
    </submittedName>
</protein>
<dbReference type="SMART" id="SM00355">
    <property type="entry name" value="ZnF_C2H2"/>
    <property type="match status" value="1"/>
</dbReference>
<gene>
    <name evidence="10" type="ORF">CTI12_AA522360</name>
</gene>
<dbReference type="InterPro" id="IPR036236">
    <property type="entry name" value="Znf_C2H2_sf"/>
</dbReference>
<dbReference type="STRING" id="35608.A0A2U1L690"/>
<keyword evidence="5" id="KW-0805">Transcription regulation</keyword>
<dbReference type="GO" id="GO:0005634">
    <property type="term" value="C:nucleus"/>
    <property type="evidence" value="ECO:0007669"/>
    <property type="project" value="UniProtKB-SubCell"/>
</dbReference>
<keyword evidence="4" id="KW-0862">Zinc</keyword>
<dbReference type="InterPro" id="IPR013087">
    <property type="entry name" value="Znf_C2H2_type"/>
</dbReference>
<dbReference type="Proteomes" id="UP000245207">
    <property type="component" value="Unassembled WGS sequence"/>
</dbReference>
<dbReference type="PROSITE" id="PS50157">
    <property type="entry name" value="ZINC_FINGER_C2H2_2"/>
    <property type="match status" value="1"/>
</dbReference>
<dbReference type="InterPro" id="IPR052426">
    <property type="entry name" value="Plant_dev_regulator"/>
</dbReference>
<dbReference type="PROSITE" id="PS00028">
    <property type="entry name" value="ZINC_FINGER_C2H2_1"/>
    <property type="match status" value="1"/>
</dbReference>
<evidence type="ECO:0000256" key="4">
    <source>
        <dbReference type="ARBA" id="ARBA00022833"/>
    </source>
</evidence>
<evidence type="ECO:0000313" key="11">
    <source>
        <dbReference type="Proteomes" id="UP000245207"/>
    </source>
</evidence>
<dbReference type="PANTHER" id="PTHR45801">
    <property type="entry name" value="OS07G0101800 PROTEIN"/>
    <property type="match status" value="1"/>
</dbReference>
<dbReference type="EMBL" id="PKPP01011244">
    <property type="protein sequence ID" value="PWA44513.1"/>
    <property type="molecule type" value="Genomic_DNA"/>
</dbReference>
<dbReference type="SUPFAM" id="SSF57667">
    <property type="entry name" value="beta-beta-alpha zinc fingers"/>
    <property type="match status" value="1"/>
</dbReference>
<name>A0A2U1L690_ARTAN</name>
<dbReference type="AlphaFoldDB" id="A0A2U1L690"/>
<evidence type="ECO:0000256" key="3">
    <source>
        <dbReference type="ARBA" id="ARBA00022771"/>
    </source>
</evidence>
<evidence type="ECO:0000259" key="9">
    <source>
        <dbReference type="PROSITE" id="PS50157"/>
    </source>
</evidence>
<dbReference type="Gene3D" id="3.30.160.60">
    <property type="entry name" value="Classic Zinc Finger"/>
    <property type="match status" value="1"/>
</dbReference>
<evidence type="ECO:0000256" key="7">
    <source>
        <dbReference type="ARBA" id="ARBA00023242"/>
    </source>
</evidence>
<evidence type="ECO:0000256" key="5">
    <source>
        <dbReference type="ARBA" id="ARBA00023015"/>
    </source>
</evidence>
<proteinExistence type="predicted"/>
<dbReference type="Pfam" id="PF13912">
    <property type="entry name" value="zf-C2H2_6"/>
    <property type="match status" value="1"/>
</dbReference>
<dbReference type="OrthoDB" id="1708403at2759"/>
<comment type="subcellular location">
    <subcellularLocation>
        <location evidence="1">Nucleus</location>
    </subcellularLocation>
</comment>
<comment type="caution">
    <text evidence="10">The sequence shown here is derived from an EMBL/GenBank/DDBJ whole genome shotgun (WGS) entry which is preliminary data.</text>
</comment>
<dbReference type="GO" id="GO:0008270">
    <property type="term" value="F:zinc ion binding"/>
    <property type="evidence" value="ECO:0007669"/>
    <property type="project" value="UniProtKB-KW"/>
</dbReference>